<sequence length="190" mass="20236">MKILIWFLLPLLPFAAAGSMSTIYWPVSYPNPSYPWVIGQKNLLSWVTGGGSGVQSFDIQLHNANKSVMVGFLPIALRVPMDRLPTGHKNYGGEIEVDLDKAVPVGDGFYLIFMNTYHGEVYAKSKKFSILNATPSNYTSVDLPTATVTASLSAAPNPTQQWAITMNGINADATAAAVAAKIAGQAGSGT</sequence>
<proteinExistence type="predicted"/>
<dbReference type="OrthoDB" id="2581067at2759"/>
<dbReference type="GeneID" id="91088167"/>
<reference evidence="1" key="2">
    <citation type="journal article" date="2022" name="Elife">
        <title>Obligate sexual reproduction of a homothallic fungus closely related to the Cryptococcus pathogenic species complex.</title>
        <authorList>
            <person name="Passer A.R."/>
            <person name="Clancey S.A."/>
            <person name="Shea T."/>
            <person name="David-Palma M."/>
            <person name="Averette A.F."/>
            <person name="Boekhout T."/>
            <person name="Porcel B.M."/>
            <person name="Nowrousian M."/>
            <person name="Cuomo C.A."/>
            <person name="Sun S."/>
            <person name="Heitman J."/>
            <person name="Coelho M.A."/>
        </authorList>
    </citation>
    <scope>NUCLEOTIDE SEQUENCE</scope>
    <source>
        <strain evidence="1">CBS 7841</strain>
    </source>
</reference>
<protein>
    <submittedName>
        <fullName evidence="1">Uncharacterized protein</fullName>
    </submittedName>
</protein>
<organism evidence="1 2">
    <name type="scientific">Cryptococcus depauperatus CBS 7841</name>
    <dbReference type="NCBI Taxonomy" id="1295531"/>
    <lineage>
        <taxon>Eukaryota</taxon>
        <taxon>Fungi</taxon>
        <taxon>Dikarya</taxon>
        <taxon>Basidiomycota</taxon>
        <taxon>Agaricomycotina</taxon>
        <taxon>Tremellomycetes</taxon>
        <taxon>Tremellales</taxon>
        <taxon>Cryptococcaceae</taxon>
        <taxon>Cryptococcus</taxon>
    </lineage>
</organism>
<dbReference type="EMBL" id="CP143787">
    <property type="protein sequence ID" value="WVN88744.1"/>
    <property type="molecule type" value="Genomic_DNA"/>
</dbReference>
<reference evidence="1" key="3">
    <citation type="submission" date="2024-01" db="EMBL/GenBank/DDBJ databases">
        <authorList>
            <person name="Coelho M.A."/>
            <person name="David-Palma M."/>
            <person name="Shea T."/>
            <person name="Sun S."/>
            <person name="Cuomo C.A."/>
            <person name="Heitman J."/>
        </authorList>
    </citation>
    <scope>NUCLEOTIDE SEQUENCE</scope>
    <source>
        <strain evidence="1">CBS 7841</strain>
    </source>
</reference>
<name>A0A1E3HS76_9TREE</name>
<dbReference type="AlphaFoldDB" id="A0A1E3HS76"/>
<accession>A0A1E3HS76</accession>
<dbReference type="VEuPathDB" id="FungiDB:L203_06014"/>
<reference evidence="1" key="1">
    <citation type="submission" date="2016-06" db="EMBL/GenBank/DDBJ databases">
        <authorList>
            <person name="Cuomo C."/>
            <person name="Litvintseva A."/>
            <person name="Heitman J."/>
            <person name="Chen Y."/>
            <person name="Sun S."/>
            <person name="Springer D."/>
            <person name="Dromer F."/>
            <person name="Young S."/>
            <person name="Zeng Q."/>
            <person name="Chapman S."/>
            <person name="Gujja S."/>
            <person name="Saif S."/>
            <person name="Birren B."/>
        </authorList>
    </citation>
    <scope>NUCLEOTIDE SEQUENCE</scope>
    <source>
        <strain evidence="1">CBS 7841</strain>
    </source>
</reference>
<evidence type="ECO:0000313" key="1">
    <source>
        <dbReference type="EMBL" id="WVN88744.1"/>
    </source>
</evidence>
<evidence type="ECO:0000313" key="2">
    <source>
        <dbReference type="Proteomes" id="UP000094043"/>
    </source>
</evidence>
<gene>
    <name evidence="1" type="ORF">L203_103957</name>
</gene>
<dbReference type="KEGG" id="cdep:91088167"/>
<dbReference type="RefSeq" id="XP_066069444.1">
    <property type="nucleotide sequence ID" value="XM_066213347.1"/>
</dbReference>
<keyword evidence="2" id="KW-1185">Reference proteome</keyword>
<dbReference type="Proteomes" id="UP000094043">
    <property type="component" value="Chromosome 4"/>
</dbReference>